<reference evidence="3 4" key="1">
    <citation type="journal article" date="2015" name="Mol. Plant Microbe Interact.">
        <title>Genome, transcriptome, and functional analyses of Penicillium expansum provide new insights into secondary metabolism and pathogenicity.</title>
        <authorList>
            <person name="Ballester A.R."/>
            <person name="Marcet-Houben M."/>
            <person name="Levin E."/>
            <person name="Sela N."/>
            <person name="Selma-Lazaro C."/>
            <person name="Carmona L."/>
            <person name="Wisniewski M."/>
            <person name="Droby S."/>
            <person name="Gonzalez-Candelas L."/>
            <person name="Gabaldon T."/>
        </authorList>
    </citation>
    <scope>NUCLEOTIDE SEQUENCE [LARGE SCALE GENOMIC DNA]</scope>
    <source>
        <strain evidence="3 4">PHI-1</strain>
    </source>
</reference>
<evidence type="ECO:0000256" key="1">
    <source>
        <dbReference type="SAM" id="MobiDB-lite"/>
    </source>
</evidence>
<feature type="domain" description="Aminoglycoside phosphotransferase" evidence="2">
    <location>
        <begin position="54"/>
        <end position="298"/>
    </location>
</feature>
<feature type="compositionally biased region" description="Basic and acidic residues" evidence="1">
    <location>
        <begin position="314"/>
        <end position="326"/>
    </location>
</feature>
<evidence type="ECO:0000259" key="2">
    <source>
        <dbReference type="Pfam" id="PF01636"/>
    </source>
</evidence>
<accession>A0A0A2LD82</accession>
<gene>
    <name evidence="3" type="ORF">PITC_041130</name>
</gene>
<dbReference type="OrthoDB" id="4326789at2759"/>
<dbReference type="AlphaFoldDB" id="A0A0A2LD82"/>
<comment type="caution">
    <text evidence="3">The sequence shown here is derived from an EMBL/GenBank/DDBJ whole genome shotgun (WGS) entry which is preliminary data.</text>
</comment>
<dbReference type="PANTHER" id="PTHR21310">
    <property type="entry name" value="AMINOGLYCOSIDE PHOSPHOTRANSFERASE-RELATED-RELATED"/>
    <property type="match status" value="1"/>
</dbReference>
<feature type="region of interest" description="Disordered" evidence="1">
    <location>
        <begin position="312"/>
        <end position="335"/>
    </location>
</feature>
<keyword evidence="3" id="KW-0808">Transferase</keyword>
<dbReference type="PhylomeDB" id="A0A0A2LD82"/>
<evidence type="ECO:0000313" key="3">
    <source>
        <dbReference type="EMBL" id="KGO78082.1"/>
    </source>
</evidence>
<dbReference type="HOGENOM" id="CLU_030124_0_0_1"/>
<dbReference type="OMA" id="WECVSTM"/>
<dbReference type="InterPro" id="IPR051678">
    <property type="entry name" value="AGP_Transferase"/>
</dbReference>
<dbReference type="PANTHER" id="PTHR21310:SF13">
    <property type="entry name" value="AMINOGLYCOSIDE PHOSPHOTRANSFERASE DOMAIN-CONTAINING PROTEIN"/>
    <property type="match status" value="1"/>
</dbReference>
<sequence length="434" mass="49846">MHVDTRDGLAWDESGFDLTPVWTREPRLEAIENVCRNRLSLDDMETCDVTFYVEGSFNKLYLARTSNRQFLMRVSLPVHPHSKTLGEVTTLQFLRRSTNIPVPEVFAYDESASNEIGYEWILMELMPGVPAYKKWRTLTTFQKAALVQQIAEFQAQMFQHTFSGIGTLTPGEEAAAQNEKPGEIVSIRFFSGNRFNFDIARGPFRSTHDWLVSYLEFVIRNHTLSKEEAEDEEDEEDAAFALSVTNRLVELLPKIFPALQNPPERSVLWHQDLNLNNILVDEKGKVTAVVDWECVSAMPSWMATGMPEFLTGSTREEEPKREKYADETPEEAQAVGPAVDADIDNEGKTELYWVHLMEYETTQLRDLYMRWMCQLRPGWAAEVKENTLKDDFFNAVLRCDGGFALKRILQWVDAVENGEYPRLMDVLQAGFKVE</sequence>
<evidence type="ECO:0000313" key="4">
    <source>
        <dbReference type="Proteomes" id="UP000030104"/>
    </source>
</evidence>
<name>A0A0A2LD82_PENIT</name>
<protein>
    <submittedName>
        <fullName evidence="3">Aminoglycoside phosphotransferase</fullName>
    </submittedName>
</protein>
<proteinExistence type="predicted"/>
<dbReference type="EMBL" id="JQGA01000031">
    <property type="protein sequence ID" value="KGO78082.1"/>
    <property type="molecule type" value="Genomic_DNA"/>
</dbReference>
<dbReference type="STRING" id="40296.A0A0A2LD82"/>
<dbReference type="InterPro" id="IPR011009">
    <property type="entry name" value="Kinase-like_dom_sf"/>
</dbReference>
<dbReference type="SUPFAM" id="SSF56112">
    <property type="entry name" value="Protein kinase-like (PK-like)"/>
    <property type="match status" value="1"/>
</dbReference>
<dbReference type="GO" id="GO:0016740">
    <property type="term" value="F:transferase activity"/>
    <property type="evidence" value="ECO:0007669"/>
    <property type="project" value="UniProtKB-KW"/>
</dbReference>
<keyword evidence="4" id="KW-1185">Reference proteome</keyword>
<dbReference type="InterPro" id="IPR002575">
    <property type="entry name" value="Aminoglycoside_PTrfase"/>
</dbReference>
<dbReference type="Pfam" id="PF01636">
    <property type="entry name" value="APH"/>
    <property type="match status" value="1"/>
</dbReference>
<dbReference type="Gene3D" id="3.90.1200.10">
    <property type="match status" value="1"/>
</dbReference>
<organism evidence="3 4">
    <name type="scientific">Penicillium italicum</name>
    <name type="common">Blue mold</name>
    <dbReference type="NCBI Taxonomy" id="40296"/>
    <lineage>
        <taxon>Eukaryota</taxon>
        <taxon>Fungi</taxon>
        <taxon>Dikarya</taxon>
        <taxon>Ascomycota</taxon>
        <taxon>Pezizomycotina</taxon>
        <taxon>Eurotiomycetes</taxon>
        <taxon>Eurotiomycetidae</taxon>
        <taxon>Eurotiales</taxon>
        <taxon>Aspergillaceae</taxon>
        <taxon>Penicillium</taxon>
    </lineage>
</organism>
<dbReference type="Proteomes" id="UP000030104">
    <property type="component" value="Unassembled WGS sequence"/>
</dbReference>